<sequence length="117" mass="13331">MYLMQHADNIICLDIQYIQIIANNIDCHSRRRTRKGFVYAHRQKTTDRKTGPNEPVKRFANAGINLSGSLPIHLIQINLKLAGMWSIRVLIQRGASDSLSNRTDFGKLTKFFCNLSA</sequence>
<accession>A0A0M0ECJ0</accession>
<proteinExistence type="predicted"/>
<dbReference type="AlphaFoldDB" id="A0A0M0ECJ0"/>
<evidence type="ECO:0000313" key="2">
    <source>
        <dbReference type="Proteomes" id="UP000037566"/>
    </source>
</evidence>
<reference evidence="1" key="1">
    <citation type="submission" date="2015-08" db="EMBL/GenBank/DDBJ databases">
        <title>Draft genome sequence of Komagataeibacter europaeus CECT 8546 a cellulose producer strain from vinegar produced by the traditional method.</title>
        <authorList>
            <person name="Poehlein A."/>
            <person name="Valera M.J."/>
            <person name="Haack F.S."/>
            <person name="Mas A."/>
            <person name="Daniel R."/>
            <person name="Streit W.R."/>
            <person name="Mateo E."/>
        </authorList>
    </citation>
    <scope>NUCLEOTIDE SEQUENCE [LARGE SCALE GENOMIC DNA]</scope>
    <source>
        <strain evidence="1">CECT 8546</strain>
    </source>
</reference>
<gene>
    <name evidence="1" type="ORF">KOEU_38290</name>
</gene>
<keyword evidence="2" id="KW-1185">Reference proteome</keyword>
<organism evidence="1 2">
    <name type="scientific">Komagataeibacter europaeus</name>
    <name type="common">Gluconacetobacter europaeus</name>
    <dbReference type="NCBI Taxonomy" id="33995"/>
    <lineage>
        <taxon>Bacteria</taxon>
        <taxon>Pseudomonadati</taxon>
        <taxon>Pseudomonadota</taxon>
        <taxon>Alphaproteobacteria</taxon>
        <taxon>Acetobacterales</taxon>
        <taxon>Acetobacteraceae</taxon>
        <taxon>Komagataeibacter</taxon>
    </lineage>
</organism>
<dbReference type="EMBL" id="LHUQ01000080">
    <property type="protein sequence ID" value="KON62686.1"/>
    <property type="molecule type" value="Genomic_DNA"/>
</dbReference>
<comment type="caution">
    <text evidence="1">The sequence shown here is derived from an EMBL/GenBank/DDBJ whole genome shotgun (WGS) entry which is preliminary data.</text>
</comment>
<name>A0A0M0ECJ0_KOMEU</name>
<dbReference type="Proteomes" id="UP000037566">
    <property type="component" value="Unassembled WGS sequence"/>
</dbReference>
<protein>
    <submittedName>
        <fullName evidence="1">Uncharacterized protein</fullName>
    </submittedName>
</protein>
<evidence type="ECO:0000313" key="1">
    <source>
        <dbReference type="EMBL" id="KON62686.1"/>
    </source>
</evidence>